<comment type="caution">
    <text evidence="10">The sequence shown here is derived from an EMBL/GenBank/DDBJ whole genome shotgun (WGS) entry which is preliminary data.</text>
</comment>
<dbReference type="PANTHER" id="PTHR12697:SF5">
    <property type="entry name" value="DEOXYHYPUSINE HYDROXYLASE"/>
    <property type="match status" value="1"/>
</dbReference>
<dbReference type="InterPro" id="IPR004155">
    <property type="entry name" value="PBS_lyase_HEAT"/>
</dbReference>
<feature type="binding site" evidence="9">
    <location>
        <position position="258"/>
    </location>
    <ligand>
        <name>Fe cation</name>
        <dbReference type="ChEBI" id="CHEBI:24875"/>
        <label>2</label>
    </ligand>
</feature>
<dbReference type="InterPro" id="IPR016024">
    <property type="entry name" value="ARM-type_fold"/>
</dbReference>
<keyword evidence="8 9" id="KW-0386">Hypusine biosynthesis</keyword>
<evidence type="ECO:0000313" key="11">
    <source>
        <dbReference type="Proteomes" id="UP001140206"/>
    </source>
</evidence>
<feature type="binding site" evidence="9">
    <location>
        <position position="100"/>
    </location>
    <ligand>
        <name>Fe cation</name>
        <dbReference type="ChEBI" id="CHEBI:24875"/>
        <label>1</label>
    </ligand>
</feature>
<keyword evidence="3 9" id="KW-0479">Metal-binding</keyword>
<feature type="binding site" evidence="9">
    <location>
        <position position="224"/>
    </location>
    <ligand>
        <name>Fe cation</name>
        <dbReference type="ChEBI" id="CHEBI:24875"/>
        <label>2</label>
    </ligand>
</feature>
<comment type="catalytic activity">
    <reaction evidence="1 9">
        <text>[eIF5A protein]-deoxyhypusine + AH2 + O2 = [eIF5A protein]-hypusine + A + H2O</text>
        <dbReference type="Rhea" id="RHEA:14101"/>
        <dbReference type="Rhea" id="RHEA-COMP:10144"/>
        <dbReference type="Rhea" id="RHEA-COMP:12592"/>
        <dbReference type="ChEBI" id="CHEBI:13193"/>
        <dbReference type="ChEBI" id="CHEBI:15377"/>
        <dbReference type="ChEBI" id="CHEBI:15379"/>
        <dbReference type="ChEBI" id="CHEBI:17499"/>
        <dbReference type="ChEBI" id="CHEBI:82657"/>
        <dbReference type="ChEBI" id="CHEBI:91175"/>
        <dbReference type="EC" id="1.14.99.29"/>
    </reaction>
</comment>
<dbReference type="EMBL" id="JAMFTS010000002">
    <property type="protein sequence ID" value="KAJ4788837.1"/>
    <property type="molecule type" value="Genomic_DNA"/>
</dbReference>
<dbReference type="SMART" id="SM00567">
    <property type="entry name" value="EZ_HEAT"/>
    <property type="match status" value="6"/>
</dbReference>
<evidence type="ECO:0000256" key="9">
    <source>
        <dbReference type="HAMAP-Rule" id="MF_03101"/>
    </source>
</evidence>
<dbReference type="InterPro" id="IPR011989">
    <property type="entry name" value="ARM-like"/>
</dbReference>
<name>A0AAV8FEZ1_9POAL</name>
<dbReference type="AlphaFoldDB" id="A0AAV8FEZ1"/>
<keyword evidence="4" id="KW-0677">Repeat</keyword>
<sequence length="319" mass="34895">MVMGCEEGCFKSTPEMEKFLCAMLIDPTQPISQRFRALFSLRNLRGPAPREALIHATRDPSNLLAHEAAFALGQMQDPEAIPALVSVLKDLSLHPIVRHEAAEALGAIGLQSAIPLLEETLATDPAIEVRETCELALRRINQKKSMSNDDTTSISDVPRFLSVDPALPASLDLSVNKLREVLLNEKEGMYERYAALFALRNEGGDAAVDAIVSCLDSKSALLKHEVAYVLGQLQNKVASTALSRVLRDENEHPMVRHEAAEALGSIADSESIGLLELFTKDPEPIVSQSCEVALSMLEYERSGKSFEFLFLSAPQVQEA</sequence>
<evidence type="ECO:0000256" key="5">
    <source>
        <dbReference type="ARBA" id="ARBA00023002"/>
    </source>
</evidence>
<evidence type="ECO:0000256" key="3">
    <source>
        <dbReference type="ARBA" id="ARBA00022723"/>
    </source>
</evidence>
<dbReference type="GO" id="GO:0019135">
    <property type="term" value="F:deoxyhypusine monooxygenase activity"/>
    <property type="evidence" value="ECO:0007669"/>
    <property type="project" value="UniProtKB-UniRule"/>
</dbReference>
<reference evidence="10" key="1">
    <citation type="submission" date="2022-08" db="EMBL/GenBank/DDBJ databases">
        <authorList>
            <person name="Marques A."/>
        </authorList>
    </citation>
    <scope>NUCLEOTIDE SEQUENCE</scope>
    <source>
        <strain evidence="10">RhyPub2mFocal</strain>
        <tissue evidence="10">Leaves</tissue>
    </source>
</reference>
<feature type="binding site" evidence="9">
    <location>
        <position position="225"/>
    </location>
    <ligand>
        <name>Fe cation</name>
        <dbReference type="ChEBI" id="CHEBI:24875"/>
        <label>2</label>
    </ligand>
</feature>
<evidence type="ECO:0000256" key="8">
    <source>
        <dbReference type="ARBA" id="ARBA00023256"/>
    </source>
</evidence>
<dbReference type="EC" id="1.14.99.29" evidence="9"/>
<comment type="function">
    <text evidence="9">Catalyzes the hydroxylation of the N(6)-(4-aminobutyl)-L-lysine intermediate to form hypusine, an essential post-translational modification only found in mature eIF-5A factor.</text>
</comment>
<evidence type="ECO:0000256" key="1">
    <source>
        <dbReference type="ARBA" id="ARBA00000068"/>
    </source>
</evidence>
<dbReference type="Gene3D" id="1.25.10.10">
    <property type="entry name" value="Leucine-rich Repeat Variant"/>
    <property type="match status" value="2"/>
</dbReference>
<organism evidence="10 11">
    <name type="scientific">Rhynchospora pubera</name>
    <dbReference type="NCBI Taxonomy" id="906938"/>
    <lineage>
        <taxon>Eukaryota</taxon>
        <taxon>Viridiplantae</taxon>
        <taxon>Streptophyta</taxon>
        <taxon>Embryophyta</taxon>
        <taxon>Tracheophyta</taxon>
        <taxon>Spermatophyta</taxon>
        <taxon>Magnoliopsida</taxon>
        <taxon>Liliopsida</taxon>
        <taxon>Poales</taxon>
        <taxon>Cyperaceae</taxon>
        <taxon>Cyperoideae</taxon>
        <taxon>Rhynchosporeae</taxon>
        <taxon>Rhynchospora</taxon>
    </lineage>
</organism>
<evidence type="ECO:0000256" key="7">
    <source>
        <dbReference type="ARBA" id="ARBA00023033"/>
    </source>
</evidence>
<feature type="binding site" evidence="9">
    <location>
        <position position="99"/>
    </location>
    <ligand>
        <name>Fe cation</name>
        <dbReference type="ChEBI" id="CHEBI:24875"/>
        <label>1</label>
    </ligand>
</feature>
<keyword evidence="7 9" id="KW-0503">Monooxygenase</keyword>
<comment type="cofactor">
    <cofactor evidence="9">
        <name>Fe(2+)</name>
        <dbReference type="ChEBI" id="CHEBI:29033"/>
    </cofactor>
    <text evidence="9">Binds 2 Fe(2+) ions per subunit.</text>
</comment>
<dbReference type="GO" id="GO:0046872">
    <property type="term" value="F:metal ion binding"/>
    <property type="evidence" value="ECO:0007669"/>
    <property type="project" value="UniProtKB-KW"/>
</dbReference>
<evidence type="ECO:0000313" key="10">
    <source>
        <dbReference type="EMBL" id="KAJ4788837.1"/>
    </source>
</evidence>
<dbReference type="Pfam" id="PF13646">
    <property type="entry name" value="HEAT_2"/>
    <property type="match status" value="2"/>
</dbReference>
<dbReference type="PANTHER" id="PTHR12697">
    <property type="entry name" value="PBS LYASE HEAT-LIKE PROTEIN"/>
    <property type="match status" value="1"/>
</dbReference>
<dbReference type="HAMAP" id="MF_03101">
    <property type="entry name" value="Deoxyhypusine_hydroxylase"/>
    <property type="match status" value="1"/>
</dbReference>
<feature type="binding site" evidence="9">
    <location>
        <position position="66"/>
    </location>
    <ligand>
        <name>Fe cation</name>
        <dbReference type="ChEBI" id="CHEBI:24875"/>
        <label>1</label>
    </ligand>
</feature>
<dbReference type="Proteomes" id="UP001140206">
    <property type="component" value="Chromosome 2"/>
</dbReference>
<dbReference type="SUPFAM" id="SSF48371">
    <property type="entry name" value="ARM repeat"/>
    <property type="match status" value="1"/>
</dbReference>
<keyword evidence="11" id="KW-1185">Reference proteome</keyword>
<dbReference type="FunFam" id="1.25.10.10:FF:000099">
    <property type="entry name" value="Deoxyhypusine hydroxylase"/>
    <property type="match status" value="1"/>
</dbReference>
<protein>
    <recommendedName>
        <fullName evidence="9">Deoxyhypusine hydroxylase</fullName>
        <shortName evidence="9">DOHH</shortName>
        <ecNumber evidence="9">1.14.99.29</ecNumber>
    </recommendedName>
    <alternativeName>
        <fullName evidence="9">Deoxyhypusine dioxygenase</fullName>
    </alternativeName>
    <alternativeName>
        <fullName evidence="9">Deoxyhypusine monooxygenase</fullName>
    </alternativeName>
</protein>
<comment type="similarity">
    <text evidence="9">Belongs to the deoxyhypusine hydroxylase family.</text>
</comment>
<accession>A0AAV8FEZ1</accession>
<evidence type="ECO:0000256" key="2">
    <source>
        <dbReference type="ARBA" id="ARBA00005041"/>
    </source>
</evidence>
<dbReference type="InterPro" id="IPR027517">
    <property type="entry name" value="Deoxyhypusine_hydroxylase"/>
</dbReference>
<evidence type="ECO:0000256" key="6">
    <source>
        <dbReference type="ARBA" id="ARBA00023004"/>
    </source>
</evidence>
<comment type="pathway">
    <text evidence="2 9">Protein modification; eIF5A hypusination.</text>
</comment>
<keyword evidence="6 9" id="KW-0408">Iron</keyword>
<evidence type="ECO:0000256" key="4">
    <source>
        <dbReference type="ARBA" id="ARBA00022737"/>
    </source>
</evidence>
<keyword evidence="5 9" id="KW-0560">Oxidoreductase</keyword>
<proteinExistence type="inferred from homology"/>
<dbReference type="FunFam" id="1.25.10.10:FF:000292">
    <property type="entry name" value="Deoxyhypusine hydroxylase"/>
    <property type="match status" value="1"/>
</dbReference>
<feature type="binding site" evidence="9">
    <location>
        <position position="257"/>
    </location>
    <ligand>
        <name>Fe cation</name>
        <dbReference type="ChEBI" id="CHEBI:24875"/>
        <label>2</label>
    </ligand>
</feature>
<gene>
    <name evidence="10" type="ORF">LUZ62_040083</name>
</gene>
<feature type="binding site" evidence="9">
    <location>
        <position position="67"/>
    </location>
    <ligand>
        <name>Fe cation</name>
        <dbReference type="ChEBI" id="CHEBI:24875"/>
        <label>1</label>
    </ligand>
</feature>
<dbReference type="Pfam" id="PF03130">
    <property type="entry name" value="HEAT_PBS"/>
    <property type="match status" value="1"/>
</dbReference>